<proteinExistence type="predicted"/>
<dbReference type="GO" id="GO:0000981">
    <property type="term" value="F:DNA-binding transcription factor activity, RNA polymerase II-specific"/>
    <property type="evidence" value="ECO:0007669"/>
    <property type="project" value="TreeGrafter"/>
</dbReference>
<accession>A0A8J5K0G2</accession>
<dbReference type="SMART" id="SM00355">
    <property type="entry name" value="ZnF_C2H2"/>
    <property type="match status" value="2"/>
</dbReference>
<dbReference type="InterPro" id="IPR036236">
    <property type="entry name" value="Znf_C2H2_sf"/>
</dbReference>
<keyword evidence="2" id="KW-0677">Repeat</keyword>
<evidence type="ECO:0000256" key="2">
    <source>
        <dbReference type="ARBA" id="ARBA00022737"/>
    </source>
</evidence>
<evidence type="ECO:0000259" key="6">
    <source>
        <dbReference type="PROSITE" id="PS50157"/>
    </source>
</evidence>
<reference evidence="7" key="1">
    <citation type="journal article" date="2021" name="Sci. Adv.">
        <title>The American lobster genome reveals insights on longevity, neural, and immune adaptations.</title>
        <authorList>
            <person name="Polinski J.M."/>
            <person name="Zimin A.V."/>
            <person name="Clark K.F."/>
            <person name="Kohn A.B."/>
            <person name="Sadowski N."/>
            <person name="Timp W."/>
            <person name="Ptitsyn A."/>
            <person name="Khanna P."/>
            <person name="Romanova D.Y."/>
            <person name="Williams P."/>
            <person name="Greenwood S.J."/>
            <person name="Moroz L.L."/>
            <person name="Walt D.R."/>
            <person name="Bodnar A.G."/>
        </authorList>
    </citation>
    <scope>NUCLEOTIDE SEQUENCE</scope>
    <source>
        <strain evidence="7">GMGI-L3</strain>
    </source>
</reference>
<keyword evidence="1" id="KW-0479">Metal-binding</keyword>
<feature type="domain" description="C2H2-type" evidence="6">
    <location>
        <begin position="58"/>
        <end position="86"/>
    </location>
</feature>
<dbReference type="GO" id="GO:0008270">
    <property type="term" value="F:zinc ion binding"/>
    <property type="evidence" value="ECO:0007669"/>
    <property type="project" value="UniProtKB-KW"/>
</dbReference>
<keyword evidence="4" id="KW-0862">Zinc</keyword>
<name>A0A8J5K0G2_HOMAM</name>
<dbReference type="EMBL" id="JAHLQT010021643">
    <property type="protein sequence ID" value="KAG7167367.1"/>
    <property type="molecule type" value="Genomic_DNA"/>
</dbReference>
<dbReference type="Proteomes" id="UP000747542">
    <property type="component" value="Unassembled WGS sequence"/>
</dbReference>
<evidence type="ECO:0000256" key="1">
    <source>
        <dbReference type="ARBA" id="ARBA00022723"/>
    </source>
</evidence>
<dbReference type="Gene3D" id="3.30.160.60">
    <property type="entry name" value="Classic Zinc Finger"/>
    <property type="match status" value="2"/>
</dbReference>
<sequence>MGGHATGAGAGVAGEMEGYGGDTLRALECPECGKLFYGRNRRQLVDRHRIIHTGERPFQCPLCFKRMNVKHHLTRHLRTVHLNQWEYLKKLNLV</sequence>
<dbReference type="PROSITE" id="PS00028">
    <property type="entry name" value="ZINC_FINGER_C2H2_1"/>
    <property type="match status" value="1"/>
</dbReference>
<keyword evidence="3 5" id="KW-0863">Zinc-finger</keyword>
<dbReference type="PANTHER" id="PTHR24408:SF58">
    <property type="entry name" value="TRANSCRIPTION FACTOR (TFIIIA), PUTATIVE (AFU_ORTHOLOGUE AFUA_1G05150)-RELATED"/>
    <property type="match status" value="1"/>
</dbReference>
<evidence type="ECO:0000256" key="4">
    <source>
        <dbReference type="ARBA" id="ARBA00022833"/>
    </source>
</evidence>
<dbReference type="PANTHER" id="PTHR24408">
    <property type="entry name" value="ZINC FINGER PROTEIN"/>
    <property type="match status" value="1"/>
</dbReference>
<dbReference type="GO" id="GO:0043565">
    <property type="term" value="F:sequence-specific DNA binding"/>
    <property type="evidence" value="ECO:0007669"/>
    <property type="project" value="TreeGrafter"/>
</dbReference>
<dbReference type="InterPro" id="IPR013087">
    <property type="entry name" value="Znf_C2H2_type"/>
</dbReference>
<evidence type="ECO:0000313" key="8">
    <source>
        <dbReference type="Proteomes" id="UP000747542"/>
    </source>
</evidence>
<dbReference type="AlphaFoldDB" id="A0A8J5K0G2"/>
<dbReference type="SUPFAM" id="SSF57667">
    <property type="entry name" value="beta-beta-alpha zinc fingers"/>
    <property type="match status" value="1"/>
</dbReference>
<feature type="domain" description="C2H2-type" evidence="6">
    <location>
        <begin position="27"/>
        <end position="57"/>
    </location>
</feature>
<keyword evidence="8" id="KW-1185">Reference proteome</keyword>
<comment type="caution">
    <text evidence="7">The sequence shown here is derived from an EMBL/GenBank/DDBJ whole genome shotgun (WGS) entry which is preliminary data.</text>
</comment>
<dbReference type="PROSITE" id="PS50157">
    <property type="entry name" value="ZINC_FINGER_C2H2_2"/>
    <property type="match status" value="2"/>
</dbReference>
<organism evidence="7 8">
    <name type="scientific">Homarus americanus</name>
    <name type="common">American lobster</name>
    <dbReference type="NCBI Taxonomy" id="6706"/>
    <lineage>
        <taxon>Eukaryota</taxon>
        <taxon>Metazoa</taxon>
        <taxon>Ecdysozoa</taxon>
        <taxon>Arthropoda</taxon>
        <taxon>Crustacea</taxon>
        <taxon>Multicrustacea</taxon>
        <taxon>Malacostraca</taxon>
        <taxon>Eumalacostraca</taxon>
        <taxon>Eucarida</taxon>
        <taxon>Decapoda</taxon>
        <taxon>Pleocyemata</taxon>
        <taxon>Astacidea</taxon>
        <taxon>Nephropoidea</taxon>
        <taxon>Nephropidae</taxon>
        <taxon>Homarus</taxon>
    </lineage>
</organism>
<dbReference type="FunFam" id="3.30.160.60:FF:000446">
    <property type="entry name" value="Zinc finger protein"/>
    <property type="match status" value="1"/>
</dbReference>
<evidence type="ECO:0000313" key="7">
    <source>
        <dbReference type="EMBL" id="KAG7167367.1"/>
    </source>
</evidence>
<dbReference type="GO" id="GO:0005634">
    <property type="term" value="C:nucleus"/>
    <property type="evidence" value="ECO:0007669"/>
    <property type="project" value="TreeGrafter"/>
</dbReference>
<protein>
    <submittedName>
        <fullName evidence="7">Zinc finger protein 641-like</fullName>
    </submittedName>
</protein>
<evidence type="ECO:0000256" key="3">
    <source>
        <dbReference type="ARBA" id="ARBA00022771"/>
    </source>
</evidence>
<evidence type="ECO:0000256" key="5">
    <source>
        <dbReference type="PROSITE-ProRule" id="PRU00042"/>
    </source>
</evidence>
<gene>
    <name evidence="7" type="primary">Znf641-L</name>
    <name evidence="7" type="ORF">Hamer_G012814</name>
</gene>